<evidence type="ECO:0000256" key="4">
    <source>
        <dbReference type="ARBA" id="ARBA00022741"/>
    </source>
</evidence>
<dbReference type="Gene3D" id="3.30.565.10">
    <property type="entry name" value="Histidine kinase-like ATPase, C-terminal domain"/>
    <property type="match status" value="1"/>
</dbReference>
<evidence type="ECO:0000256" key="6">
    <source>
        <dbReference type="ARBA" id="ARBA00022840"/>
    </source>
</evidence>
<keyword evidence="11" id="KW-1185">Reference proteome</keyword>
<keyword evidence="8" id="KW-0812">Transmembrane</keyword>
<dbReference type="GO" id="GO:0000156">
    <property type="term" value="F:phosphorelay response regulator activity"/>
    <property type="evidence" value="ECO:0007669"/>
    <property type="project" value="TreeGrafter"/>
</dbReference>
<dbReference type="SUPFAM" id="SSF47384">
    <property type="entry name" value="Homodimeric domain of signal transducing histidine kinase"/>
    <property type="match status" value="1"/>
</dbReference>
<dbReference type="GO" id="GO:0000155">
    <property type="term" value="F:phosphorelay sensor kinase activity"/>
    <property type="evidence" value="ECO:0007669"/>
    <property type="project" value="InterPro"/>
</dbReference>
<dbReference type="GO" id="GO:0005524">
    <property type="term" value="F:ATP binding"/>
    <property type="evidence" value="ECO:0007669"/>
    <property type="project" value="UniProtKB-KW"/>
</dbReference>
<keyword evidence="5 10" id="KW-0418">Kinase</keyword>
<gene>
    <name evidence="10" type="ORF">D3F03_08830</name>
</gene>
<dbReference type="OrthoDB" id="9815750at2"/>
<dbReference type="EC" id="2.7.13.3" evidence="2"/>
<dbReference type="PROSITE" id="PS50109">
    <property type="entry name" value="HIS_KIN"/>
    <property type="match status" value="1"/>
</dbReference>
<keyword evidence="8" id="KW-1133">Transmembrane helix</keyword>
<keyword evidence="8" id="KW-0472">Membrane</keyword>
<feature type="transmembrane region" description="Helical" evidence="8">
    <location>
        <begin position="172"/>
        <end position="190"/>
    </location>
</feature>
<dbReference type="SMART" id="SM00387">
    <property type="entry name" value="HATPase_c"/>
    <property type="match status" value="1"/>
</dbReference>
<dbReference type="PANTHER" id="PTHR42878">
    <property type="entry name" value="TWO-COMPONENT HISTIDINE KINASE"/>
    <property type="match status" value="1"/>
</dbReference>
<dbReference type="InterPro" id="IPR050351">
    <property type="entry name" value="BphY/WalK/GraS-like"/>
</dbReference>
<feature type="transmembrane region" description="Helical" evidence="8">
    <location>
        <begin position="27"/>
        <end position="47"/>
    </location>
</feature>
<dbReference type="InterPro" id="IPR005467">
    <property type="entry name" value="His_kinase_dom"/>
</dbReference>
<dbReference type="Gene3D" id="1.10.287.130">
    <property type="match status" value="1"/>
</dbReference>
<dbReference type="SUPFAM" id="SSF55874">
    <property type="entry name" value="ATPase domain of HSP90 chaperone/DNA topoisomerase II/histidine kinase"/>
    <property type="match status" value="1"/>
</dbReference>
<comment type="caution">
    <text evidence="10">The sequence shown here is derived from an EMBL/GenBank/DDBJ whole genome shotgun (WGS) entry which is preliminary data.</text>
</comment>
<evidence type="ECO:0000313" key="10">
    <source>
        <dbReference type="EMBL" id="RID98339.1"/>
    </source>
</evidence>
<protein>
    <recommendedName>
        <fullName evidence="2">histidine kinase</fullName>
        <ecNumber evidence="2">2.7.13.3</ecNumber>
    </recommendedName>
</protein>
<feature type="transmembrane region" description="Helical" evidence="8">
    <location>
        <begin position="90"/>
        <end position="109"/>
    </location>
</feature>
<dbReference type="SMART" id="SM00388">
    <property type="entry name" value="HisKA"/>
    <property type="match status" value="1"/>
</dbReference>
<accession>A0A398C5P3</accession>
<organism evidence="10 11">
    <name type="scientific">Simplicispira hankyongi</name>
    <dbReference type="NCBI Taxonomy" id="2315688"/>
    <lineage>
        <taxon>Bacteria</taxon>
        <taxon>Pseudomonadati</taxon>
        <taxon>Pseudomonadota</taxon>
        <taxon>Betaproteobacteria</taxon>
        <taxon>Burkholderiales</taxon>
        <taxon>Comamonadaceae</taxon>
        <taxon>Simplicispira</taxon>
    </lineage>
</organism>
<evidence type="ECO:0000256" key="8">
    <source>
        <dbReference type="SAM" id="Phobius"/>
    </source>
</evidence>
<keyword evidence="6" id="KW-0067">ATP-binding</keyword>
<evidence type="ECO:0000256" key="2">
    <source>
        <dbReference type="ARBA" id="ARBA00012438"/>
    </source>
</evidence>
<dbReference type="PANTHER" id="PTHR42878:SF7">
    <property type="entry name" value="SENSOR HISTIDINE KINASE GLRK"/>
    <property type="match status" value="1"/>
</dbReference>
<dbReference type="InterPro" id="IPR036890">
    <property type="entry name" value="HATPase_C_sf"/>
</dbReference>
<evidence type="ECO:0000256" key="1">
    <source>
        <dbReference type="ARBA" id="ARBA00000085"/>
    </source>
</evidence>
<proteinExistence type="predicted"/>
<dbReference type="Pfam" id="PF00512">
    <property type="entry name" value="HisKA"/>
    <property type="match status" value="1"/>
</dbReference>
<evidence type="ECO:0000256" key="3">
    <source>
        <dbReference type="ARBA" id="ARBA00022679"/>
    </source>
</evidence>
<feature type="transmembrane region" description="Helical" evidence="8">
    <location>
        <begin position="59"/>
        <end position="78"/>
    </location>
</feature>
<sequence length="575" mass="62386">MATEGFFATSLARQRLLRGQDPAFLRLWQGFLTGRVVVALALLLLQLMGQMLNQAAEPWIIGVCVLYLAGTLALRLFAGRAAPSPQAGVQWLPSIGVDLAVVSALQLLHTGSMSFTPLFGLPILMASVLGTLTLALGTTAAVTILLLAWAWWGGDHNGAEMAQRSLQAALTGTGYFIVAFLVQQLALRLVREQHIAQTSRATAMVQQQVSALVIQNLSEGVLVLGEDFVVRNANPAGVRLLGAESTLSAPFSLLARPPWQALAALARRSFRQNAPQVAEVNLISEDQSPIGLHVRTWLTAPDSAAPDASEQRLCVMFLHDLRELEARLRTEKLAAMGRMSAAVAHEIRNPLAAIVQANALLDEDLHDPTHKRLAQMIGQNADRLAHIAEEILDIARVQHQIDHAAAATVALDDNVAHIWREWQAHAAPTRQGTLALGAPGMHVEFDAEHLRRVLVNLLDNALRYRSGDSESLQLQTRMDSPGQASVQVWSDGAPLDQSVERHLFEPFFSSESRSSGLGLYICRGLCERHGASIGYQRAHRQTQTGDRSGNAFTVRFRGTGLVASPDASLFDTIVV</sequence>
<feature type="transmembrane region" description="Helical" evidence="8">
    <location>
        <begin position="121"/>
        <end position="152"/>
    </location>
</feature>
<dbReference type="GO" id="GO:0030295">
    <property type="term" value="F:protein kinase activator activity"/>
    <property type="evidence" value="ECO:0007669"/>
    <property type="project" value="TreeGrafter"/>
</dbReference>
<comment type="catalytic activity">
    <reaction evidence="1">
        <text>ATP + protein L-histidine = ADP + protein N-phospho-L-histidine.</text>
        <dbReference type="EC" id="2.7.13.3"/>
    </reaction>
</comment>
<dbReference type="EMBL" id="QXJC01000003">
    <property type="protein sequence ID" value="RID98339.1"/>
    <property type="molecule type" value="Genomic_DNA"/>
</dbReference>
<reference evidence="10 11" key="1">
    <citation type="submission" date="2018-09" db="EMBL/GenBank/DDBJ databases">
        <title>Draft genome of Simplicispira sp. NY-02.</title>
        <authorList>
            <person name="Im W.T."/>
        </authorList>
    </citation>
    <scope>NUCLEOTIDE SEQUENCE [LARGE SCALE GENOMIC DNA]</scope>
    <source>
        <strain evidence="10 11">NY-02</strain>
    </source>
</reference>
<dbReference type="InterPro" id="IPR003661">
    <property type="entry name" value="HisK_dim/P_dom"/>
</dbReference>
<feature type="domain" description="Histidine kinase" evidence="9">
    <location>
        <begin position="342"/>
        <end position="560"/>
    </location>
</feature>
<dbReference type="InterPro" id="IPR003594">
    <property type="entry name" value="HATPase_dom"/>
</dbReference>
<keyword evidence="4" id="KW-0547">Nucleotide-binding</keyword>
<keyword evidence="3" id="KW-0808">Transferase</keyword>
<dbReference type="GO" id="GO:0007234">
    <property type="term" value="P:osmosensory signaling via phosphorelay pathway"/>
    <property type="evidence" value="ECO:0007669"/>
    <property type="project" value="TreeGrafter"/>
</dbReference>
<evidence type="ECO:0000256" key="5">
    <source>
        <dbReference type="ARBA" id="ARBA00022777"/>
    </source>
</evidence>
<dbReference type="Proteomes" id="UP000266302">
    <property type="component" value="Unassembled WGS sequence"/>
</dbReference>
<dbReference type="Pfam" id="PF02518">
    <property type="entry name" value="HATPase_c"/>
    <property type="match status" value="1"/>
</dbReference>
<evidence type="ECO:0000256" key="7">
    <source>
        <dbReference type="ARBA" id="ARBA00023012"/>
    </source>
</evidence>
<dbReference type="InterPro" id="IPR036097">
    <property type="entry name" value="HisK_dim/P_sf"/>
</dbReference>
<dbReference type="AlphaFoldDB" id="A0A398C5P3"/>
<dbReference type="RefSeq" id="WP_119109004.1">
    <property type="nucleotide sequence ID" value="NZ_QXJC01000003.1"/>
</dbReference>
<dbReference type="CDD" id="cd00082">
    <property type="entry name" value="HisKA"/>
    <property type="match status" value="1"/>
</dbReference>
<evidence type="ECO:0000259" key="9">
    <source>
        <dbReference type="PROSITE" id="PS50109"/>
    </source>
</evidence>
<evidence type="ECO:0000313" key="11">
    <source>
        <dbReference type="Proteomes" id="UP000266302"/>
    </source>
</evidence>
<keyword evidence="7" id="KW-0902">Two-component regulatory system</keyword>
<name>A0A398C5P3_9BURK</name>